<keyword evidence="6 7" id="KW-0804">Transcription</keyword>
<dbReference type="GO" id="GO:0031564">
    <property type="term" value="P:transcription antitermination"/>
    <property type="evidence" value="ECO:0007669"/>
    <property type="project" value="UniProtKB-UniRule"/>
</dbReference>
<evidence type="ECO:0000256" key="5">
    <source>
        <dbReference type="ARBA" id="ARBA00023015"/>
    </source>
</evidence>
<dbReference type="FunFam" id="3.30.300.20:FF:000002">
    <property type="entry name" value="Transcription termination/antitermination protein NusA"/>
    <property type="match status" value="1"/>
</dbReference>
<evidence type="ECO:0000256" key="6">
    <source>
        <dbReference type="ARBA" id="ARBA00023163"/>
    </source>
</evidence>
<dbReference type="Pfam" id="PF13184">
    <property type="entry name" value="KH_NusA_1st"/>
    <property type="match status" value="1"/>
</dbReference>
<dbReference type="SMART" id="SM00316">
    <property type="entry name" value="S1"/>
    <property type="match status" value="1"/>
</dbReference>
<dbReference type="PROSITE" id="PS50084">
    <property type="entry name" value="KH_TYPE_1"/>
    <property type="match status" value="1"/>
</dbReference>
<reference evidence="9" key="1">
    <citation type="submission" date="2020-08" db="EMBL/GenBank/DDBJ databases">
        <title>Genome public.</title>
        <authorList>
            <person name="Liu C."/>
            <person name="Sun Q."/>
        </authorList>
    </citation>
    <scope>NUCLEOTIDE SEQUENCE</scope>
    <source>
        <strain evidence="9">NSJ-31</strain>
    </source>
</reference>
<sequence length="355" mass="38838">MNNEFFEALALLEKEKGISADYLLEKIKAAIAIAVKRDYGGTENALVEIDPARGAFRVAIRKDVVEAVENQYTDILLQDAYQYDKHAEVGGTVEIPLETKQFGRIAAQAAKHVIRQGIREAEKGQILQEFQSKEHEIVSAVVSRIDPKKGVATLEIGRSEAILPKSEQVPTEELVEGQRIKVYVVEVANSEKGPRIMISRTHPGLVKRLFEIEVPEIYDGTVEIKAISREAGSRTKLAVWSKDENVDAVGACIGPKGSRVAKIVDELDGEKIDVVKYSEDPAQFISAALSPADVISVEVDPEGAKTCKVTVPDHQLSLAIGNKGQNARLAAKLTGWKIDIRPESGFFGEDEPDGE</sequence>
<comment type="caution">
    <text evidence="9">The sequence shown here is derived from an EMBL/GenBank/DDBJ whole genome shotgun (WGS) entry which is preliminary data.</text>
</comment>
<evidence type="ECO:0000256" key="1">
    <source>
        <dbReference type="ARBA" id="ARBA00022472"/>
    </source>
</evidence>
<evidence type="ECO:0000259" key="8">
    <source>
        <dbReference type="PROSITE" id="PS50126"/>
    </source>
</evidence>
<dbReference type="AlphaFoldDB" id="A0A926DV60"/>
<dbReference type="SUPFAM" id="SSF54814">
    <property type="entry name" value="Prokaryotic type KH domain (KH-domain type II)"/>
    <property type="match status" value="2"/>
</dbReference>
<dbReference type="InterPro" id="IPR003029">
    <property type="entry name" value="S1_domain"/>
</dbReference>
<dbReference type="GO" id="GO:0003700">
    <property type="term" value="F:DNA-binding transcription factor activity"/>
    <property type="evidence" value="ECO:0007669"/>
    <property type="project" value="InterPro"/>
</dbReference>
<comment type="function">
    <text evidence="7">Participates in both transcription termination and antitermination.</text>
</comment>
<dbReference type="Pfam" id="PF00575">
    <property type="entry name" value="S1"/>
    <property type="match status" value="1"/>
</dbReference>
<gene>
    <name evidence="7 9" type="primary">nusA</name>
    <name evidence="9" type="ORF">H8711_02835</name>
</gene>
<organism evidence="9 10">
    <name type="scientific">Ligaoa zhengdingensis</name>
    <dbReference type="NCBI Taxonomy" id="2763658"/>
    <lineage>
        <taxon>Bacteria</taxon>
        <taxon>Bacillati</taxon>
        <taxon>Bacillota</taxon>
        <taxon>Clostridia</taxon>
        <taxon>Eubacteriales</taxon>
        <taxon>Oscillospiraceae</taxon>
        <taxon>Ligaoa</taxon>
    </lineage>
</organism>
<keyword evidence="4 7" id="KW-0694">RNA-binding</keyword>
<dbReference type="InterPro" id="IPR012340">
    <property type="entry name" value="NA-bd_OB-fold"/>
</dbReference>
<dbReference type="InterPro" id="IPR030842">
    <property type="entry name" value="TF_NusA_bacterial"/>
</dbReference>
<dbReference type="PANTHER" id="PTHR22648:SF0">
    <property type="entry name" value="TRANSCRIPTION TERMINATION_ANTITERMINATION PROTEIN NUSA"/>
    <property type="match status" value="1"/>
</dbReference>
<comment type="subunit">
    <text evidence="7">Monomer. Binds directly to the core enzyme of the DNA-dependent RNA polymerase and to nascent RNA.</text>
</comment>
<dbReference type="InterPro" id="IPR015946">
    <property type="entry name" value="KH_dom-like_a/b"/>
</dbReference>
<protein>
    <recommendedName>
        <fullName evidence="7">Transcription termination/antitermination protein NusA</fullName>
    </recommendedName>
</protein>
<keyword evidence="3 7" id="KW-0889">Transcription antitermination</keyword>
<keyword evidence="5 7" id="KW-0805">Transcription regulation</keyword>
<dbReference type="Gene3D" id="3.30.300.20">
    <property type="match status" value="2"/>
</dbReference>
<name>A0A926DV60_9FIRM</name>
<dbReference type="SUPFAM" id="SSF50249">
    <property type="entry name" value="Nucleic acid-binding proteins"/>
    <property type="match status" value="1"/>
</dbReference>
<dbReference type="GO" id="GO:0005829">
    <property type="term" value="C:cytosol"/>
    <property type="evidence" value="ECO:0007669"/>
    <property type="project" value="TreeGrafter"/>
</dbReference>
<keyword evidence="10" id="KW-1185">Reference proteome</keyword>
<dbReference type="GO" id="GO:0003723">
    <property type="term" value="F:RNA binding"/>
    <property type="evidence" value="ECO:0007669"/>
    <property type="project" value="UniProtKB-UniRule"/>
</dbReference>
<comment type="subcellular location">
    <subcellularLocation>
        <location evidence="7">Cytoplasm</location>
    </subcellularLocation>
</comment>
<comment type="similarity">
    <text evidence="7">Belongs to the NusA family.</text>
</comment>
<dbReference type="InterPro" id="IPR010213">
    <property type="entry name" value="TF_NusA"/>
</dbReference>
<evidence type="ECO:0000256" key="2">
    <source>
        <dbReference type="ARBA" id="ARBA00022490"/>
    </source>
</evidence>
<dbReference type="InterPro" id="IPR009019">
    <property type="entry name" value="KH_sf_prok-type"/>
</dbReference>
<evidence type="ECO:0000256" key="3">
    <source>
        <dbReference type="ARBA" id="ARBA00022814"/>
    </source>
</evidence>
<dbReference type="Pfam" id="PF08529">
    <property type="entry name" value="NusA_N"/>
    <property type="match status" value="1"/>
</dbReference>
<feature type="domain" description="S1 motif" evidence="8">
    <location>
        <begin position="135"/>
        <end position="201"/>
    </location>
</feature>
<dbReference type="Gene3D" id="3.30.1480.10">
    <property type="entry name" value="NusA, N-terminal domain"/>
    <property type="match status" value="1"/>
</dbReference>
<evidence type="ECO:0000256" key="7">
    <source>
        <dbReference type="HAMAP-Rule" id="MF_00945"/>
    </source>
</evidence>
<evidence type="ECO:0000313" key="9">
    <source>
        <dbReference type="EMBL" id="MBC8545875.1"/>
    </source>
</evidence>
<evidence type="ECO:0000313" key="10">
    <source>
        <dbReference type="Proteomes" id="UP000653127"/>
    </source>
</evidence>
<dbReference type="NCBIfam" id="TIGR01953">
    <property type="entry name" value="NusA"/>
    <property type="match status" value="1"/>
</dbReference>
<dbReference type="Pfam" id="PF26594">
    <property type="entry name" value="KH_NusA_2nd"/>
    <property type="match status" value="1"/>
</dbReference>
<dbReference type="PANTHER" id="PTHR22648">
    <property type="entry name" value="TRANSCRIPTION TERMINATION FACTOR NUSA"/>
    <property type="match status" value="1"/>
</dbReference>
<dbReference type="RefSeq" id="WP_249282025.1">
    <property type="nucleotide sequence ID" value="NZ_JACRST010000002.1"/>
</dbReference>
<dbReference type="InterPro" id="IPR036555">
    <property type="entry name" value="NusA_N_sf"/>
</dbReference>
<keyword evidence="2 7" id="KW-0963">Cytoplasm</keyword>
<dbReference type="CDD" id="cd02134">
    <property type="entry name" value="KH-II_NusA_rpt1"/>
    <property type="match status" value="1"/>
</dbReference>
<dbReference type="InterPro" id="IPR025249">
    <property type="entry name" value="TF_NusA_KH_1st"/>
</dbReference>
<accession>A0A926DV60</accession>
<dbReference type="SUPFAM" id="SSF69705">
    <property type="entry name" value="Transcription factor NusA, N-terminal domain"/>
    <property type="match status" value="1"/>
</dbReference>
<dbReference type="Proteomes" id="UP000653127">
    <property type="component" value="Unassembled WGS sequence"/>
</dbReference>
<dbReference type="PROSITE" id="PS50126">
    <property type="entry name" value="S1"/>
    <property type="match status" value="1"/>
</dbReference>
<evidence type="ECO:0000256" key="4">
    <source>
        <dbReference type="ARBA" id="ARBA00022884"/>
    </source>
</evidence>
<keyword evidence="1 7" id="KW-0806">Transcription termination</keyword>
<dbReference type="CDD" id="cd04455">
    <property type="entry name" value="S1_NusA"/>
    <property type="match status" value="1"/>
</dbReference>
<dbReference type="Gene3D" id="2.40.50.140">
    <property type="entry name" value="Nucleic acid-binding proteins"/>
    <property type="match status" value="1"/>
</dbReference>
<dbReference type="FunFam" id="3.30.300.20:FF:000005">
    <property type="entry name" value="Transcription termination/antitermination protein NusA"/>
    <property type="match status" value="1"/>
</dbReference>
<dbReference type="InterPro" id="IPR058582">
    <property type="entry name" value="KH_NusA_2nd"/>
</dbReference>
<dbReference type="GO" id="GO:0006353">
    <property type="term" value="P:DNA-templated transcription termination"/>
    <property type="evidence" value="ECO:0007669"/>
    <property type="project" value="UniProtKB-UniRule"/>
</dbReference>
<dbReference type="InterPro" id="IPR013735">
    <property type="entry name" value="TF_NusA_N"/>
</dbReference>
<proteinExistence type="inferred from homology"/>
<dbReference type="CDD" id="cd22529">
    <property type="entry name" value="KH-II_NusA_rpt2"/>
    <property type="match status" value="1"/>
</dbReference>
<dbReference type="EMBL" id="JACRST010000002">
    <property type="protein sequence ID" value="MBC8545875.1"/>
    <property type="molecule type" value="Genomic_DNA"/>
</dbReference>
<dbReference type="HAMAP" id="MF_00945_B">
    <property type="entry name" value="NusA_B"/>
    <property type="match status" value="1"/>
</dbReference>